<evidence type="ECO:0000313" key="5">
    <source>
        <dbReference type="EMBL" id="WFG40378.1"/>
    </source>
</evidence>
<organism evidence="5 6">
    <name type="scientific">Candidatus Lucifugimonas marina</name>
    <dbReference type="NCBI Taxonomy" id="3038979"/>
    <lineage>
        <taxon>Bacteria</taxon>
        <taxon>Bacillati</taxon>
        <taxon>Chloroflexota</taxon>
        <taxon>Dehalococcoidia</taxon>
        <taxon>SAR202 cluster</taxon>
        <taxon>Candidatus Lucifugimonadales</taxon>
        <taxon>Candidatus Lucifugimonadaceae</taxon>
        <taxon>Candidatus Lucifugimonas</taxon>
    </lineage>
</organism>
<gene>
    <name evidence="4" type="ORF">GKO46_13525</name>
    <name evidence="5" type="ORF">GKO48_12425</name>
</gene>
<evidence type="ECO:0000256" key="2">
    <source>
        <dbReference type="ARBA" id="ARBA00023172"/>
    </source>
</evidence>
<evidence type="ECO:0000313" key="4">
    <source>
        <dbReference type="EMBL" id="MDG0868081.1"/>
    </source>
</evidence>
<sequence length="201" mass="22564">MPTQAALYARVSTRDKEQNPETQLLVLRDWAERQGLEPTEYVDHASGKDLNRPAWQALARDWRNGKVDVVVVLRLDRAFRSIVDMHNCFDEWEGRGIRFASITQPIDTATATGKLMVNILAAFAEFEREIASERIREGQARARKEGKKIGRAKIRLSSERAAKAVEIHGGNWADAAAKLKVSESTLRRRVKNLGAKSIVAS</sequence>
<dbReference type="Gene3D" id="3.40.50.1390">
    <property type="entry name" value="Resolvase, N-terminal catalytic domain"/>
    <property type="match status" value="1"/>
</dbReference>
<reference evidence="6" key="3">
    <citation type="submission" date="2023-06" db="EMBL/GenBank/DDBJ databases">
        <title>Pangenomics reveal diversification of enzyme families and niche specialization in globally abundant SAR202 bacteria.</title>
        <authorList>
            <person name="Saw J.H.W."/>
        </authorList>
    </citation>
    <scope>NUCLEOTIDE SEQUENCE [LARGE SCALE GENOMIC DNA]</scope>
    <source>
        <strain evidence="6">JH1073</strain>
    </source>
</reference>
<dbReference type="InterPro" id="IPR036162">
    <property type="entry name" value="Resolvase-like_N_sf"/>
</dbReference>
<reference evidence="5" key="2">
    <citation type="journal article" date="2023" name="Nat. Commun.">
        <title>Cultivation of marine bacteria of the SAR202 clade.</title>
        <authorList>
            <person name="Lim Y."/>
            <person name="Seo J.H."/>
            <person name="Giovannoni S.J."/>
            <person name="Kang I."/>
            <person name="Cho J.C."/>
        </authorList>
    </citation>
    <scope>NUCLEOTIDE SEQUENCE</scope>
    <source>
        <strain evidence="5">JH1073</strain>
    </source>
</reference>
<evidence type="ECO:0000313" key="7">
    <source>
        <dbReference type="Proteomes" id="UP001321249"/>
    </source>
</evidence>
<keyword evidence="1" id="KW-0238">DNA-binding</keyword>
<dbReference type="EMBL" id="CP046147">
    <property type="protein sequence ID" value="WFG40378.1"/>
    <property type="molecule type" value="Genomic_DNA"/>
</dbReference>
<accession>A0AAJ5ZFP6</accession>
<proteinExistence type="predicted"/>
<dbReference type="PANTHER" id="PTHR30461">
    <property type="entry name" value="DNA-INVERTASE FROM LAMBDOID PROPHAGE"/>
    <property type="match status" value="1"/>
</dbReference>
<dbReference type="PROSITE" id="PS51736">
    <property type="entry name" value="RECOMBINASES_3"/>
    <property type="match status" value="1"/>
</dbReference>
<dbReference type="EMBL" id="WMBE01000006">
    <property type="protein sequence ID" value="MDG0868081.1"/>
    <property type="molecule type" value="Genomic_DNA"/>
</dbReference>
<dbReference type="InterPro" id="IPR050639">
    <property type="entry name" value="SSR_resolvase"/>
</dbReference>
<dbReference type="InterPro" id="IPR006119">
    <property type="entry name" value="Resolv_N"/>
</dbReference>
<dbReference type="GO" id="GO:0003677">
    <property type="term" value="F:DNA binding"/>
    <property type="evidence" value="ECO:0007669"/>
    <property type="project" value="UniProtKB-KW"/>
</dbReference>
<evidence type="ECO:0000256" key="1">
    <source>
        <dbReference type="ARBA" id="ARBA00023125"/>
    </source>
</evidence>
<dbReference type="AlphaFoldDB" id="A0AAJ5ZFP6"/>
<feature type="domain" description="Resolvase/invertase-type recombinase catalytic" evidence="3">
    <location>
        <begin position="4"/>
        <end position="146"/>
    </location>
</feature>
<protein>
    <submittedName>
        <fullName evidence="5">Resolvase</fullName>
    </submittedName>
</protein>
<name>A0AAJ5ZFP6_9CHLR</name>
<dbReference type="GO" id="GO:0000150">
    <property type="term" value="F:DNA strand exchange activity"/>
    <property type="evidence" value="ECO:0007669"/>
    <property type="project" value="InterPro"/>
</dbReference>
<reference evidence="6 7" key="1">
    <citation type="submission" date="2019-11" db="EMBL/GenBank/DDBJ databases">
        <authorList>
            <person name="Cho J.-C."/>
        </authorList>
    </citation>
    <scope>NUCLEOTIDE SEQUENCE [LARGE SCALE GENOMIC DNA]</scope>
    <source>
        <strain evidence="5 6">JH1073</strain>
        <strain evidence="4 7">JH702</strain>
    </source>
</reference>
<evidence type="ECO:0000313" key="6">
    <source>
        <dbReference type="Proteomes" id="UP001219901"/>
    </source>
</evidence>
<dbReference type="SMART" id="SM00857">
    <property type="entry name" value="Resolvase"/>
    <property type="match status" value="1"/>
</dbReference>
<dbReference type="CDD" id="cd03768">
    <property type="entry name" value="SR_ResInv"/>
    <property type="match status" value="1"/>
</dbReference>
<dbReference type="PANTHER" id="PTHR30461:SF2">
    <property type="entry name" value="SERINE RECOMBINASE PINE-RELATED"/>
    <property type="match status" value="1"/>
</dbReference>
<keyword evidence="6" id="KW-1185">Reference proteome</keyword>
<dbReference type="Proteomes" id="UP001219901">
    <property type="component" value="Chromosome"/>
</dbReference>
<keyword evidence="2" id="KW-0233">DNA recombination</keyword>
<dbReference type="Pfam" id="PF00239">
    <property type="entry name" value="Resolvase"/>
    <property type="match status" value="1"/>
</dbReference>
<dbReference type="Proteomes" id="UP001321249">
    <property type="component" value="Unassembled WGS sequence"/>
</dbReference>
<dbReference type="SUPFAM" id="SSF53041">
    <property type="entry name" value="Resolvase-like"/>
    <property type="match status" value="1"/>
</dbReference>
<evidence type="ECO:0000259" key="3">
    <source>
        <dbReference type="PROSITE" id="PS51736"/>
    </source>
</evidence>
<dbReference type="RefSeq" id="WP_342827077.1">
    <property type="nucleotide sequence ID" value="NZ_CP046146.1"/>
</dbReference>